<dbReference type="EMBL" id="KQ964425">
    <property type="protein sequence ID" value="KXN74307.1"/>
    <property type="molecule type" value="Genomic_DNA"/>
</dbReference>
<evidence type="ECO:0000313" key="2">
    <source>
        <dbReference type="EMBL" id="KXN74307.1"/>
    </source>
</evidence>
<evidence type="ECO:0000313" key="3">
    <source>
        <dbReference type="Proteomes" id="UP000070444"/>
    </source>
</evidence>
<reference evidence="2 3" key="1">
    <citation type="journal article" date="2015" name="Genome Biol. Evol.">
        <title>Phylogenomic analyses indicate that early fungi evolved digesting cell walls of algal ancestors of land plants.</title>
        <authorList>
            <person name="Chang Y."/>
            <person name="Wang S."/>
            <person name="Sekimoto S."/>
            <person name="Aerts A.L."/>
            <person name="Choi C."/>
            <person name="Clum A."/>
            <person name="LaButti K.M."/>
            <person name="Lindquist E.A."/>
            <person name="Yee Ngan C."/>
            <person name="Ohm R.A."/>
            <person name="Salamov A.A."/>
            <person name="Grigoriev I.V."/>
            <person name="Spatafora J.W."/>
            <person name="Berbee M.L."/>
        </authorList>
    </citation>
    <scope>NUCLEOTIDE SEQUENCE [LARGE SCALE GENOMIC DNA]</scope>
    <source>
        <strain evidence="2 3">NRRL 28638</strain>
    </source>
</reference>
<feature type="compositionally biased region" description="Polar residues" evidence="1">
    <location>
        <begin position="22"/>
        <end position="42"/>
    </location>
</feature>
<proteinExistence type="predicted"/>
<name>A0A137PH28_CONC2</name>
<keyword evidence="3" id="KW-1185">Reference proteome</keyword>
<dbReference type="AlphaFoldDB" id="A0A137PH28"/>
<organism evidence="2 3">
    <name type="scientific">Conidiobolus coronatus (strain ATCC 28846 / CBS 209.66 / NRRL 28638)</name>
    <name type="common">Delacroixia coronata</name>
    <dbReference type="NCBI Taxonomy" id="796925"/>
    <lineage>
        <taxon>Eukaryota</taxon>
        <taxon>Fungi</taxon>
        <taxon>Fungi incertae sedis</taxon>
        <taxon>Zoopagomycota</taxon>
        <taxon>Entomophthoromycotina</taxon>
        <taxon>Entomophthoromycetes</taxon>
        <taxon>Entomophthorales</taxon>
        <taxon>Ancylistaceae</taxon>
        <taxon>Conidiobolus</taxon>
    </lineage>
</organism>
<dbReference type="Proteomes" id="UP000070444">
    <property type="component" value="Unassembled WGS sequence"/>
</dbReference>
<accession>A0A137PH28</accession>
<evidence type="ECO:0000256" key="1">
    <source>
        <dbReference type="SAM" id="MobiDB-lite"/>
    </source>
</evidence>
<feature type="region of interest" description="Disordered" evidence="1">
    <location>
        <begin position="22"/>
        <end position="45"/>
    </location>
</feature>
<protein>
    <submittedName>
        <fullName evidence="2">Uncharacterized protein</fullName>
    </submittedName>
</protein>
<gene>
    <name evidence="2" type="ORF">CONCODRAFT_76939</name>
</gene>
<sequence length="217" mass="24942">MGTKHDLYWQGARKFIDHHNSAFASSSGNHSNSKQQPSYSRSFKTHDREVLEDVDPSVSLISSRFHEFSLDSNVVDPGIANDRNQVSNIKPYNHTQELPTAIYKQIPSLVADFEMEQAWNNPQTVEQSHAHQTSYQRDQNNIVNNNRTNNFRPEPVVIKTSHTDIELAVDEVYDLYLPQLYAQQPPTNSISQQQEQGESLKQTARLRLLRLKNQLMP</sequence>